<proteinExistence type="inferred from homology"/>
<evidence type="ECO:0000313" key="4">
    <source>
        <dbReference type="EMBL" id="MDY0873816.1"/>
    </source>
</evidence>
<comment type="caution">
    <text evidence="4">The sequence shown here is derived from an EMBL/GenBank/DDBJ whole genome shotgun (WGS) entry which is preliminary data.</text>
</comment>
<feature type="domain" description="MmgE/PrpD N-terminal" evidence="2">
    <location>
        <begin position="24"/>
        <end position="231"/>
    </location>
</feature>
<dbReference type="SUPFAM" id="SSF103378">
    <property type="entry name" value="2-methylcitrate dehydratase PrpD"/>
    <property type="match status" value="1"/>
</dbReference>
<reference evidence="4 5" key="1">
    <citation type="journal article" date="2013" name="Antonie Van Leeuwenhoek">
        <title>Dongia rigui sp. nov., isolated from freshwater of a large wetland in Korea.</title>
        <authorList>
            <person name="Baik K.S."/>
            <person name="Hwang Y.M."/>
            <person name="Choi J.S."/>
            <person name="Kwon J."/>
            <person name="Seong C.N."/>
        </authorList>
    </citation>
    <scope>NUCLEOTIDE SEQUENCE [LARGE SCALE GENOMIC DNA]</scope>
    <source>
        <strain evidence="4 5">04SU4-P</strain>
    </source>
</reference>
<dbReference type="Gene3D" id="3.30.1330.120">
    <property type="entry name" value="2-methylcitrate dehydratase PrpD"/>
    <property type="match status" value="1"/>
</dbReference>
<dbReference type="Proteomes" id="UP001271769">
    <property type="component" value="Unassembled WGS sequence"/>
</dbReference>
<dbReference type="InterPro" id="IPR045336">
    <property type="entry name" value="MmgE_PrpD_N"/>
</dbReference>
<accession>A0ABU5E2Q3</accession>
<dbReference type="InterPro" id="IPR005656">
    <property type="entry name" value="MmgE_PrpD"/>
</dbReference>
<sequence length="435" mass="46603">MAQQTLTEGLNALIRQKPVAQSDLESAALFVLDTLACAIGARQTRPAQILAKISPPKVDDVDKAAFYVGGVSHILEMDDLHRASVTHPGSVVIPAAWAFAHLCDLRGKAFLHAVLAGYEACTRVGMAVGKEHYRVWHNTATCGPFGSAMAVALLDKLDDTQTVWALGNAGTQSAGLWEFLSAGAMSKHLHTARGAQAGLMAARLAKEGFTGPARILEGEKGFFKGLCPDPDSSAVLRDADATWQLVQTSIKPWPCCRHTHPTIDAAIELHQLLSGAEIAKVEVGTYQAAIDVCDRPDPTEPYGARFSLQHCVAAALATGKVIAESFESEARARFADLRRRVTLGVDLQVDAGYPDAWGTVVTVETTDGRRLRTQRRECKGDPGNPVTPGDLRAKAQELIGTAGISNSEAARFIEAVFALLDDAPVRDLRLEELVV</sequence>
<gene>
    <name evidence="4" type="ORF">SMD31_17880</name>
</gene>
<evidence type="ECO:0000259" key="2">
    <source>
        <dbReference type="Pfam" id="PF03972"/>
    </source>
</evidence>
<dbReference type="InterPro" id="IPR042188">
    <property type="entry name" value="MmgE/PrpD_sf_2"/>
</dbReference>
<dbReference type="Gene3D" id="1.10.4100.10">
    <property type="entry name" value="2-methylcitrate dehydratase PrpD"/>
    <property type="match status" value="1"/>
</dbReference>
<comment type="similarity">
    <text evidence="1">Belongs to the PrpD family.</text>
</comment>
<evidence type="ECO:0000259" key="3">
    <source>
        <dbReference type="Pfam" id="PF19305"/>
    </source>
</evidence>
<dbReference type="InterPro" id="IPR045337">
    <property type="entry name" value="MmgE_PrpD_C"/>
</dbReference>
<dbReference type="PANTHER" id="PTHR16943">
    <property type="entry name" value="2-METHYLCITRATE DEHYDRATASE-RELATED"/>
    <property type="match status" value="1"/>
</dbReference>
<dbReference type="EMBL" id="JAXCLX010000003">
    <property type="protein sequence ID" value="MDY0873816.1"/>
    <property type="molecule type" value="Genomic_DNA"/>
</dbReference>
<organism evidence="4 5">
    <name type="scientific">Dongia rigui</name>
    <dbReference type="NCBI Taxonomy" id="940149"/>
    <lineage>
        <taxon>Bacteria</taxon>
        <taxon>Pseudomonadati</taxon>
        <taxon>Pseudomonadota</taxon>
        <taxon>Alphaproteobacteria</taxon>
        <taxon>Rhodospirillales</taxon>
        <taxon>Dongiaceae</taxon>
        <taxon>Dongia</taxon>
    </lineage>
</organism>
<evidence type="ECO:0000313" key="5">
    <source>
        <dbReference type="Proteomes" id="UP001271769"/>
    </source>
</evidence>
<name>A0ABU5E2Q3_9PROT</name>
<keyword evidence="5" id="KW-1185">Reference proteome</keyword>
<feature type="domain" description="MmgE/PrpD C-terminal" evidence="3">
    <location>
        <begin position="253"/>
        <end position="413"/>
    </location>
</feature>
<protein>
    <submittedName>
        <fullName evidence="4">MmgE/PrpD family protein</fullName>
    </submittedName>
</protein>
<dbReference type="Pfam" id="PF19305">
    <property type="entry name" value="MmgE_PrpD_C"/>
    <property type="match status" value="1"/>
</dbReference>
<dbReference type="RefSeq" id="WP_320502289.1">
    <property type="nucleotide sequence ID" value="NZ_JAXCLX010000003.1"/>
</dbReference>
<dbReference type="InterPro" id="IPR036148">
    <property type="entry name" value="MmgE/PrpD_sf"/>
</dbReference>
<dbReference type="PANTHER" id="PTHR16943:SF8">
    <property type="entry name" value="2-METHYLCITRATE DEHYDRATASE"/>
    <property type="match status" value="1"/>
</dbReference>
<dbReference type="InterPro" id="IPR042183">
    <property type="entry name" value="MmgE/PrpD_sf_1"/>
</dbReference>
<dbReference type="Pfam" id="PF03972">
    <property type="entry name" value="MmgE_PrpD_N"/>
    <property type="match status" value="1"/>
</dbReference>
<evidence type="ECO:0000256" key="1">
    <source>
        <dbReference type="ARBA" id="ARBA00006174"/>
    </source>
</evidence>